<dbReference type="EMBL" id="AP012204">
    <property type="protein sequence ID" value="BAK35465.1"/>
    <property type="molecule type" value="Genomic_DNA"/>
</dbReference>
<protein>
    <submittedName>
        <fullName evidence="5">Putative transporter</fullName>
    </submittedName>
</protein>
<dbReference type="PANTHER" id="PTHR32347">
    <property type="entry name" value="EFFLUX SYSTEM COMPONENT YKNX-RELATED"/>
    <property type="match status" value="1"/>
</dbReference>
<dbReference type="GO" id="GO:0030313">
    <property type="term" value="C:cell envelope"/>
    <property type="evidence" value="ECO:0007669"/>
    <property type="project" value="UniProtKB-SubCell"/>
</dbReference>
<feature type="region of interest" description="Disordered" evidence="3">
    <location>
        <begin position="336"/>
        <end position="375"/>
    </location>
</feature>
<keyword evidence="4" id="KW-0812">Transmembrane</keyword>
<dbReference type="eggNOG" id="COG0845">
    <property type="taxonomic scope" value="Bacteria"/>
</dbReference>
<keyword evidence="6" id="KW-1185">Reference proteome</keyword>
<organism evidence="5 6">
    <name type="scientific">Microlunatus phosphovorus (strain ATCC 700054 / DSM 10555 / JCM 9379 / NBRC 101784 / NCIMB 13414 / VKM Ac-1990 / NM-1)</name>
    <dbReference type="NCBI Taxonomy" id="1032480"/>
    <lineage>
        <taxon>Bacteria</taxon>
        <taxon>Bacillati</taxon>
        <taxon>Actinomycetota</taxon>
        <taxon>Actinomycetes</taxon>
        <taxon>Propionibacteriales</taxon>
        <taxon>Propionibacteriaceae</taxon>
        <taxon>Microlunatus</taxon>
    </lineage>
</organism>
<dbReference type="Gene3D" id="2.40.50.100">
    <property type="match status" value="1"/>
</dbReference>
<dbReference type="KEGG" id="mph:MLP_24510"/>
<accession>F5XFQ8</accession>
<dbReference type="PANTHER" id="PTHR32347:SF23">
    <property type="entry name" value="BLL5650 PROTEIN"/>
    <property type="match status" value="1"/>
</dbReference>
<feature type="compositionally biased region" description="Polar residues" evidence="3">
    <location>
        <begin position="276"/>
        <end position="289"/>
    </location>
</feature>
<feature type="compositionally biased region" description="Polar residues" evidence="3">
    <location>
        <begin position="241"/>
        <end position="268"/>
    </location>
</feature>
<evidence type="ECO:0000313" key="5">
    <source>
        <dbReference type="EMBL" id="BAK35465.1"/>
    </source>
</evidence>
<dbReference type="Gene3D" id="2.40.420.20">
    <property type="match status" value="1"/>
</dbReference>
<feature type="compositionally biased region" description="Basic and acidic residues" evidence="3">
    <location>
        <begin position="190"/>
        <end position="215"/>
    </location>
</feature>
<feature type="compositionally biased region" description="Polar residues" evidence="3">
    <location>
        <begin position="216"/>
        <end position="227"/>
    </location>
</feature>
<keyword evidence="4" id="KW-1133">Transmembrane helix</keyword>
<feature type="region of interest" description="Disordered" evidence="3">
    <location>
        <begin position="522"/>
        <end position="571"/>
    </location>
</feature>
<comment type="subcellular location">
    <subcellularLocation>
        <location evidence="1">Cell envelope</location>
    </subcellularLocation>
</comment>
<dbReference type="HOGENOM" id="CLU_018816_14_3_11"/>
<dbReference type="Gene3D" id="2.40.30.170">
    <property type="match status" value="1"/>
</dbReference>
<dbReference type="SUPFAM" id="SSF111369">
    <property type="entry name" value="HlyD-like secretion proteins"/>
    <property type="match status" value="1"/>
</dbReference>
<dbReference type="Gene3D" id="1.10.287.470">
    <property type="entry name" value="Helix hairpin bin"/>
    <property type="match status" value="1"/>
</dbReference>
<dbReference type="AlphaFoldDB" id="F5XFQ8"/>
<feature type="region of interest" description="Disordered" evidence="3">
    <location>
        <begin position="190"/>
        <end position="227"/>
    </location>
</feature>
<proteinExistence type="predicted"/>
<keyword evidence="2" id="KW-0175">Coiled coil</keyword>
<evidence type="ECO:0000256" key="2">
    <source>
        <dbReference type="ARBA" id="ARBA00023054"/>
    </source>
</evidence>
<keyword evidence="4" id="KW-0472">Membrane</keyword>
<sequence>MLEPSLAGRTAPVKRRTIIINSVLGVAILGVGAATAFSAIGGAPQQPTGTLVSVQRGTVSSTVTATGNVEAGSTVAVNPSGSGEVTKIYVKVGAKVAKGDKLLKIDDTSARRDLKTAKASLASAEAGMTTTTQGRSTQDQAVDDAGVRSAQTALSNARKALSQAKATYALDQKQQHALVNKADSAVEDAKDQLSDAKSELAKAQRELASETDPTKTTELQNQVTQAQSAVTTAENAVTTAKSSLTQAQQTRDKTLLSSKQNVQTQEGQVSAAGDSLASQEAQRASNQQPAREGAVESAQAQIDNARVSVEQAEQAVKDTTVRAPVDGTVADISAVLGQSSSGGGSASGGSSGGTSGNGTSGSSGTSSSSSSSSSGLVTLVNEKVKQITASVAEADIVKVKAGQTASVTFPASSKTLSGKVTSVATQSTVSNNVVQYDVAISLPTANSTVRLGQTGDVTITTASHADVLYVPTSAITTTGNQATVTRRADGTDATVQIETGLVGSVGTEVTRGLNEGDQLVLPTGTGTQGFTFPGGPGGSAGSDGAGGGSGGAGGGTNTDNGESGTGSGGPR</sequence>
<dbReference type="Proteomes" id="UP000007947">
    <property type="component" value="Chromosome"/>
</dbReference>
<name>F5XFQ8_MICPN</name>
<evidence type="ECO:0000256" key="3">
    <source>
        <dbReference type="SAM" id="MobiDB-lite"/>
    </source>
</evidence>
<feature type="compositionally biased region" description="Low complexity" evidence="3">
    <location>
        <begin position="522"/>
        <end position="531"/>
    </location>
</feature>
<evidence type="ECO:0000256" key="4">
    <source>
        <dbReference type="SAM" id="Phobius"/>
    </source>
</evidence>
<gene>
    <name evidence="5" type="ordered locus">MLP_24510</name>
</gene>
<feature type="compositionally biased region" description="Low complexity" evidence="3">
    <location>
        <begin position="362"/>
        <end position="375"/>
    </location>
</feature>
<dbReference type="InterPro" id="IPR050465">
    <property type="entry name" value="UPF0194_transport"/>
</dbReference>
<feature type="region of interest" description="Disordered" evidence="3">
    <location>
        <begin position="241"/>
        <end position="301"/>
    </location>
</feature>
<reference evidence="5 6" key="1">
    <citation type="submission" date="2011-05" db="EMBL/GenBank/DDBJ databases">
        <title>Whole genome sequence of Microlunatus phosphovorus NM-1.</title>
        <authorList>
            <person name="Hosoyama A."/>
            <person name="Sasaki K."/>
            <person name="Harada T."/>
            <person name="Igarashi R."/>
            <person name="Kawakoshi A."/>
            <person name="Sasagawa M."/>
            <person name="Fukada J."/>
            <person name="Nakamura S."/>
            <person name="Katano Y."/>
            <person name="Hanada S."/>
            <person name="Kamagata Y."/>
            <person name="Nakamura N."/>
            <person name="Yamazaki S."/>
            <person name="Fujita N."/>
        </authorList>
    </citation>
    <scope>NUCLEOTIDE SEQUENCE [LARGE SCALE GENOMIC DNA]</scope>
    <source>
        <strain evidence="6">ATCC 700054 / DSM 10555 / JCM 9379 / NBRC 101784 / NCIMB 13414 / VKM Ac-1990 / NM-1</strain>
    </source>
</reference>
<dbReference type="RefSeq" id="WP_013863335.1">
    <property type="nucleotide sequence ID" value="NC_015635.1"/>
</dbReference>
<dbReference type="STRING" id="1032480.MLP_24510"/>
<feature type="compositionally biased region" description="Gly residues" evidence="3">
    <location>
        <begin position="532"/>
        <end position="556"/>
    </location>
</feature>
<feature type="compositionally biased region" description="Gly residues" evidence="3">
    <location>
        <begin position="340"/>
        <end position="361"/>
    </location>
</feature>
<feature type="transmembrane region" description="Helical" evidence="4">
    <location>
        <begin position="18"/>
        <end position="40"/>
    </location>
</feature>
<dbReference type="OrthoDB" id="4932908at2"/>
<evidence type="ECO:0000256" key="1">
    <source>
        <dbReference type="ARBA" id="ARBA00004196"/>
    </source>
</evidence>
<evidence type="ECO:0000313" key="6">
    <source>
        <dbReference type="Proteomes" id="UP000007947"/>
    </source>
</evidence>